<reference evidence="2" key="1">
    <citation type="journal article" date="2019" name="Int. J. Syst. Evol. Microbiol.">
        <title>The Global Catalogue of Microorganisms (GCM) 10K type strain sequencing project: providing services to taxonomists for standard genome sequencing and annotation.</title>
        <authorList>
            <consortium name="The Broad Institute Genomics Platform"/>
            <consortium name="The Broad Institute Genome Sequencing Center for Infectious Disease"/>
            <person name="Wu L."/>
            <person name="Ma J."/>
        </authorList>
    </citation>
    <scope>NUCLEOTIDE SEQUENCE [LARGE SCALE GENOMIC DNA]</scope>
    <source>
        <strain evidence="2">JCM 17926</strain>
    </source>
</reference>
<evidence type="ECO:0000313" key="1">
    <source>
        <dbReference type="EMBL" id="GAA4428955.1"/>
    </source>
</evidence>
<sequence>MKKYILVVALATSFLGCKPAQRISPVEAANKLGPNPHFIIDGQASDKSAMQTMEAEDVASLTTYFGKDATNRYGDKAKDGAVEIETKAFAKVKYQKVLKEASSDYNKRLEIEGSDDSFQYILNGQVLTDNFAGDLASITPDLLKEVKVVWGEELNSNFNANGKKAVVIIVASPPKNLYNGKEKFKQK</sequence>
<organism evidence="1 2">
    <name type="scientific">Pontibacter saemangeumensis</name>
    <dbReference type="NCBI Taxonomy" id="1084525"/>
    <lineage>
        <taxon>Bacteria</taxon>
        <taxon>Pseudomonadati</taxon>
        <taxon>Bacteroidota</taxon>
        <taxon>Cytophagia</taxon>
        <taxon>Cytophagales</taxon>
        <taxon>Hymenobacteraceae</taxon>
        <taxon>Pontibacter</taxon>
    </lineage>
</organism>
<dbReference type="PROSITE" id="PS51257">
    <property type="entry name" value="PROKAR_LIPOPROTEIN"/>
    <property type="match status" value="1"/>
</dbReference>
<comment type="caution">
    <text evidence="1">The sequence shown here is derived from an EMBL/GenBank/DDBJ whole genome shotgun (WGS) entry which is preliminary data.</text>
</comment>
<dbReference type="RefSeq" id="WP_345157806.1">
    <property type="nucleotide sequence ID" value="NZ_BAABHC010000005.1"/>
</dbReference>
<keyword evidence="2" id="KW-1185">Reference proteome</keyword>
<proteinExistence type="predicted"/>
<gene>
    <name evidence="1" type="ORF">GCM10023188_13750</name>
</gene>
<name>A0ABP8LIT5_9BACT</name>
<dbReference type="EMBL" id="BAABHC010000005">
    <property type="protein sequence ID" value="GAA4428955.1"/>
    <property type="molecule type" value="Genomic_DNA"/>
</dbReference>
<evidence type="ECO:0000313" key="2">
    <source>
        <dbReference type="Proteomes" id="UP001500552"/>
    </source>
</evidence>
<accession>A0ABP8LIT5</accession>
<dbReference type="Proteomes" id="UP001500552">
    <property type="component" value="Unassembled WGS sequence"/>
</dbReference>
<evidence type="ECO:0008006" key="3">
    <source>
        <dbReference type="Google" id="ProtNLM"/>
    </source>
</evidence>
<protein>
    <recommendedName>
        <fullName evidence="3">Lipoprotein</fullName>
    </recommendedName>
</protein>